<evidence type="ECO:0000256" key="2">
    <source>
        <dbReference type="SAM" id="MobiDB-lite"/>
    </source>
</evidence>
<name>Q24E54_TETTS</name>
<feature type="coiled-coil region" evidence="1">
    <location>
        <begin position="563"/>
        <end position="590"/>
    </location>
</feature>
<feature type="coiled-coil region" evidence="1">
    <location>
        <begin position="198"/>
        <end position="232"/>
    </location>
</feature>
<proteinExistence type="predicted"/>
<feature type="compositionally biased region" description="Polar residues" evidence="2">
    <location>
        <begin position="25"/>
        <end position="35"/>
    </location>
</feature>
<feature type="region of interest" description="Disordered" evidence="2">
    <location>
        <begin position="781"/>
        <end position="802"/>
    </location>
</feature>
<gene>
    <name evidence="3" type="ORF">TTHERM_00852860</name>
</gene>
<dbReference type="KEGG" id="tet:TTHERM_00852860"/>
<feature type="region of interest" description="Disordered" evidence="2">
    <location>
        <begin position="1416"/>
        <end position="1467"/>
    </location>
</feature>
<protein>
    <submittedName>
        <fullName evidence="3">Uncharacterized protein</fullName>
    </submittedName>
</protein>
<feature type="compositionally biased region" description="Low complexity" evidence="2">
    <location>
        <begin position="1"/>
        <end position="14"/>
    </location>
</feature>
<dbReference type="InParanoid" id="Q24E54"/>
<organism evidence="3 4">
    <name type="scientific">Tetrahymena thermophila (strain SB210)</name>
    <dbReference type="NCBI Taxonomy" id="312017"/>
    <lineage>
        <taxon>Eukaryota</taxon>
        <taxon>Sar</taxon>
        <taxon>Alveolata</taxon>
        <taxon>Ciliophora</taxon>
        <taxon>Intramacronucleata</taxon>
        <taxon>Oligohymenophorea</taxon>
        <taxon>Hymenostomatida</taxon>
        <taxon>Tetrahymenina</taxon>
        <taxon>Tetrahymenidae</taxon>
        <taxon>Tetrahymena</taxon>
    </lineage>
</organism>
<evidence type="ECO:0000256" key="1">
    <source>
        <dbReference type="SAM" id="Coils"/>
    </source>
</evidence>
<evidence type="ECO:0000313" key="3">
    <source>
        <dbReference type="EMBL" id="EAS06047.2"/>
    </source>
</evidence>
<feature type="compositionally biased region" description="Low complexity" evidence="2">
    <location>
        <begin position="1368"/>
        <end position="1385"/>
    </location>
</feature>
<feature type="compositionally biased region" description="Polar residues" evidence="2">
    <location>
        <begin position="1008"/>
        <end position="1024"/>
    </location>
</feature>
<feature type="compositionally biased region" description="Basic and acidic residues" evidence="2">
    <location>
        <begin position="1454"/>
        <end position="1467"/>
    </location>
</feature>
<feature type="region of interest" description="Disordered" evidence="2">
    <location>
        <begin position="1002"/>
        <end position="1024"/>
    </location>
</feature>
<dbReference type="RefSeq" id="XP_001026292.2">
    <property type="nucleotide sequence ID" value="XM_001026292.2"/>
</dbReference>
<keyword evidence="4" id="KW-1185">Reference proteome</keyword>
<feature type="region of interest" description="Disordered" evidence="2">
    <location>
        <begin position="1362"/>
        <end position="1398"/>
    </location>
</feature>
<feature type="compositionally biased region" description="Low complexity" evidence="2">
    <location>
        <begin position="1102"/>
        <end position="1138"/>
    </location>
</feature>
<dbReference type="GeneID" id="7830551"/>
<dbReference type="EMBL" id="GG662311">
    <property type="protein sequence ID" value="EAS06047.2"/>
    <property type="molecule type" value="Genomic_DNA"/>
</dbReference>
<feature type="region of interest" description="Disordered" evidence="2">
    <location>
        <begin position="1087"/>
        <end position="1139"/>
    </location>
</feature>
<dbReference type="HOGENOM" id="CLU_252910_0_0_1"/>
<feature type="region of interest" description="Disordered" evidence="2">
    <location>
        <begin position="1305"/>
        <end position="1331"/>
    </location>
</feature>
<feature type="compositionally biased region" description="Polar residues" evidence="2">
    <location>
        <begin position="1435"/>
        <end position="1453"/>
    </location>
</feature>
<evidence type="ECO:0000313" key="4">
    <source>
        <dbReference type="Proteomes" id="UP000009168"/>
    </source>
</evidence>
<accession>Q24E54</accession>
<feature type="region of interest" description="Disordered" evidence="2">
    <location>
        <begin position="640"/>
        <end position="662"/>
    </location>
</feature>
<feature type="compositionally biased region" description="Polar residues" evidence="2">
    <location>
        <begin position="1305"/>
        <end position="1320"/>
    </location>
</feature>
<feature type="region of interest" description="Disordered" evidence="2">
    <location>
        <begin position="1"/>
        <end position="35"/>
    </location>
</feature>
<reference evidence="4" key="1">
    <citation type="journal article" date="2006" name="PLoS Biol.">
        <title>Macronuclear genome sequence of the ciliate Tetrahymena thermophila, a model eukaryote.</title>
        <authorList>
            <person name="Eisen J.A."/>
            <person name="Coyne R.S."/>
            <person name="Wu M."/>
            <person name="Wu D."/>
            <person name="Thiagarajan M."/>
            <person name="Wortman J.R."/>
            <person name="Badger J.H."/>
            <person name="Ren Q."/>
            <person name="Amedeo P."/>
            <person name="Jones K.M."/>
            <person name="Tallon L.J."/>
            <person name="Delcher A.L."/>
            <person name="Salzberg S.L."/>
            <person name="Silva J.C."/>
            <person name="Haas B.J."/>
            <person name="Majoros W.H."/>
            <person name="Farzad M."/>
            <person name="Carlton J.M."/>
            <person name="Smith R.K. Jr."/>
            <person name="Garg J."/>
            <person name="Pearlman R.E."/>
            <person name="Karrer K.M."/>
            <person name="Sun L."/>
            <person name="Manning G."/>
            <person name="Elde N.C."/>
            <person name="Turkewitz A.P."/>
            <person name="Asai D.J."/>
            <person name="Wilkes D.E."/>
            <person name="Wang Y."/>
            <person name="Cai H."/>
            <person name="Collins K."/>
            <person name="Stewart B.A."/>
            <person name="Lee S.R."/>
            <person name="Wilamowska K."/>
            <person name="Weinberg Z."/>
            <person name="Ruzzo W.L."/>
            <person name="Wloga D."/>
            <person name="Gaertig J."/>
            <person name="Frankel J."/>
            <person name="Tsao C.-C."/>
            <person name="Gorovsky M.A."/>
            <person name="Keeling P.J."/>
            <person name="Waller R.F."/>
            <person name="Patron N.J."/>
            <person name="Cherry J.M."/>
            <person name="Stover N.A."/>
            <person name="Krieger C.J."/>
            <person name="del Toro C."/>
            <person name="Ryder H.F."/>
            <person name="Williamson S.C."/>
            <person name="Barbeau R.A."/>
            <person name="Hamilton E.P."/>
            <person name="Orias E."/>
        </authorList>
    </citation>
    <scope>NUCLEOTIDE SEQUENCE [LARGE SCALE GENOMIC DNA]</scope>
    <source>
        <strain evidence="4">SB210</strain>
    </source>
</reference>
<feature type="region of interest" description="Disordered" evidence="2">
    <location>
        <begin position="670"/>
        <end position="689"/>
    </location>
</feature>
<dbReference type="Proteomes" id="UP000009168">
    <property type="component" value="Unassembled WGS sequence"/>
</dbReference>
<keyword evidence="1" id="KW-0175">Coiled coil</keyword>
<sequence>MSRTQQQQQKNNQKTHTDIGGLHSPFSQLNMPSTAHSCENPFRFITRNTQELTDKGEFQENKMNPASSNDDDDITTQRKLLLQKLKKIESRKQQNNFNYKRDNNSWSNELNICSSYKQGQLPMNQKEYCFTFNDEMSSQKTLTEQSIGGQLQQQQTQQKNSYILSSPNQDDQNVSAIKTLKGEIHSVKNQLENSQFANIQLKNELKTKIQQIEDLQKEYQKFNSQQQQHEIQMFKGGRNNTSRSIESVRNTQIQSTIMEYKKFIDQLISEIHLKDNQINLLKRELSNYCNIINMQKDEIAQLHNIIAKNNIQINNPNYLTSADFKNNKECQQIGFLQNHQKNIQTEPDYRNEDFNNFDERDYIHHMQKLKKKIEVLQENNLNKVDYESQENDGFKTKKNKDKVQIQFQQQSQIKSKQNQQPFGAFESIPTSLSQNTKEFLDKKENNFERKNSNCSPIQNQKITQYQLNQIKIDPALNNCQETTQICQFSLLDSDLFNNPQKNKDFGVINLIEMESFNISPIKNKSYKQDKSTICDKSCLQAILTIEELSQRALKVNSITPAVLYNSAEKILEAENNLEDLELKQYNFQNKIKKVLEINTFQNQTALETCKSHQAQQQQEDISPNFYDFIQEIKQNEAIKNSPQYSSKKNSIQQEKQFLSNQNNEEIITNKVKNGQENDVESQIPKHNKKLKEQELRSSFDNFQKQNNHSIPNSNMFESKFQESQRVNSLGSHRQPKYLNLETIKQYNQEQLDQQNYQEQHCQIQSNKTKSEVALNSLKIENQSRKNKQKNNSGQITQKVPHTTKESSMKFLFDQSDCSMQFREEINHFNRIIDGKRRSSLNIDQINSIQSETEHQNLKQLLKQQTDKSSNSKKYINENLISPQKNQQSCNLNEQKQFLQQNKVHTANSKQNFSSQKEFSDPFNCAENLRFYENNYQPAMNHFQDQQHRAGIIVSNSQNLNSFVQRSNRVNSITHCENKYFVGSIVNSSQKTNIPHINGCGQGNKLKTDSSNSDFHSNNENSNKLFHSQTNNIFTSSTPKGNLEQASSTSKKKLGCNLANGNSYHIQHKHHDKYDFYYSNSSNNIVVPNTSSNLTDDPLLNQKSQTNNLNYQNNKKNSLSSAQPNNLSCHNNLHLNQSNGDQTYQNKILSNKPKKITGMIVNTITSREYESIGTSSTSSQQIRKQIASTVNEAVRNSTQHLQIIQNSNNPSNCQSNQQLISQQFQISTNRNQENCSIDSCSNSKQYEKNINYEQNVIQQNYHGLQKILNQHINKQSHDNKTNIRCPPSNLERLREVKNRVKELNLNNDITQQHSSQYQQKENLPPTPSTSSSNFINCLLQANNYNEVQSTQNKNQNYKKIENKSLENPNNFSRRSSQSNQFSSINSKGNGGITSGSQLKSDQELVNDKYSQILKEKSTQKNFLQQKNDDNNFGFKRNSSYNIHHSKNQNQSLEQNSRKSDSVKRSQKS</sequence>